<dbReference type="OMA" id="GPTIMQT"/>
<name>T1G7S1_HELRO</name>
<dbReference type="PANTHER" id="PTHR46314:SF2">
    <property type="entry name" value="SOLUTE CARRIER FAMILY 25 MEMBER 44"/>
    <property type="match status" value="1"/>
</dbReference>
<feature type="transmembrane region" description="Helical" evidence="9">
    <location>
        <begin position="195"/>
        <end position="215"/>
    </location>
</feature>
<evidence type="ECO:0000313" key="12">
    <source>
        <dbReference type="Proteomes" id="UP000015101"/>
    </source>
</evidence>
<gene>
    <name evidence="11" type="primary">20217118</name>
    <name evidence="10" type="ORF">HELRODRAFT_90491</name>
</gene>
<dbReference type="GeneID" id="20217118"/>
<proteinExistence type="inferred from homology"/>
<reference evidence="11" key="3">
    <citation type="submission" date="2015-06" db="UniProtKB">
        <authorList>
            <consortium name="EnsemblMetazoa"/>
        </authorList>
    </citation>
    <scope>IDENTIFICATION</scope>
</reference>
<evidence type="ECO:0000256" key="3">
    <source>
        <dbReference type="ARBA" id="ARBA00022448"/>
    </source>
</evidence>
<dbReference type="GO" id="GO:0005739">
    <property type="term" value="C:mitochondrion"/>
    <property type="evidence" value="ECO:0000318"/>
    <property type="project" value="GO_Central"/>
</dbReference>
<evidence type="ECO:0000256" key="5">
    <source>
        <dbReference type="ARBA" id="ARBA00022737"/>
    </source>
</evidence>
<dbReference type="PRINTS" id="PR00926">
    <property type="entry name" value="MITOCARRIER"/>
</dbReference>
<dbReference type="GO" id="GO:0016020">
    <property type="term" value="C:membrane"/>
    <property type="evidence" value="ECO:0007669"/>
    <property type="project" value="UniProtKB-SubCell"/>
</dbReference>
<evidence type="ECO:0000256" key="8">
    <source>
        <dbReference type="RuleBase" id="RU000488"/>
    </source>
</evidence>
<protein>
    <recommendedName>
        <fullName evidence="13">Solute carrier family 25 member 44</fullName>
    </recommendedName>
</protein>
<evidence type="ECO:0000256" key="7">
    <source>
        <dbReference type="PROSITE-ProRule" id="PRU00282"/>
    </source>
</evidence>
<dbReference type="PANTHER" id="PTHR46314">
    <property type="entry name" value="SOLUTE CARRIER FAMILY 25 MEMBER 44"/>
    <property type="match status" value="1"/>
</dbReference>
<comment type="subcellular location">
    <subcellularLocation>
        <location evidence="1">Membrane</location>
        <topology evidence="1">Multi-pass membrane protein</topology>
    </subcellularLocation>
</comment>
<dbReference type="AlphaFoldDB" id="T1G7S1"/>
<dbReference type="SUPFAM" id="SSF103506">
    <property type="entry name" value="Mitochondrial carrier"/>
    <property type="match status" value="1"/>
</dbReference>
<feature type="repeat" description="Solcar" evidence="7">
    <location>
        <begin position="122"/>
        <end position="223"/>
    </location>
</feature>
<dbReference type="InterPro" id="IPR018108">
    <property type="entry name" value="MCP_transmembrane"/>
</dbReference>
<dbReference type="PROSITE" id="PS50920">
    <property type="entry name" value="SOLCAR"/>
    <property type="match status" value="2"/>
</dbReference>
<feature type="repeat" description="Solcar" evidence="7">
    <location>
        <begin position="32"/>
        <end position="113"/>
    </location>
</feature>
<dbReference type="CTD" id="20217118"/>
<dbReference type="OrthoDB" id="250329at2759"/>
<dbReference type="GO" id="GO:0015803">
    <property type="term" value="P:branched-chain amino acid transport"/>
    <property type="evidence" value="ECO:0000318"/>
    <property type="project" value="GO_Central"/>
</dbReference>
<reference evidence="10 12" key="2">
    <citation type="journal article" date="2013" name="Nature">
        <title>Insights into bilaterian evolution from three spiralian genomes.</title>
        <authorList>
            <person name="Simakov O."/>
            <person name="Marletaz F."/>
            <person name="Cho S.J."/>
            <person name="Edsinger-Gonzales E."/>
            <person name="Havlak P."/>
            <person name="Hellsten U."/>
            <person name="Kuo D.H."/>
            <person name="Larsson T."/>
            <person name="Lv J."/>
            <person name="Arendt D."/>
            <person name="Savage R."/>
            <person name="Osoegawa K."/>
            <person name="de Jong P."/>
            <person name="Grimwood J."/>
            <person name="Chapman J.A."/>
            <person name="Shapiro H."/>
            <person name="Aerts A."/>
            <person name="Otillar R.P."/>
            <person name="Terry A.Y."/>
            <person name="Boore J.L."/>
            <person name="Grigoriev I.V."/>
            <person name="Lindberg D.R."/>
            <person name="Seaver E.C."/>
            <person name="Weisblat D.A."/>
            <person name="Putnam N.H."/>
            <person name="Rokhsar D.S."/>
        </authorList>
    </citation>
    <scope>NUCLEOTIDE SEQUENCE</scope>
</reference>
<keyword evidence="4 7" id="KW-0812">Transmembrane</keyword>
<keyword evidence="3 8" id="KW-0813">Transport</keyword>
<dbReference type="GO" id="GO:0015658">
    <property type="term" value="F:branched-chain amino acid transmembrane transporter activity"/>
    <property type="evidence" value="ECO:0000318"/>
    <property type="project" value="GO_Central"/>
</dbReference>
<feature type="transmembrane region" description="Helical" evidence="9">
    <location>
        <begin position="235"/>
        <end position="254"/>
    </location>
</feature>
<organism evidence="11 12">
    <name type="scientific">Helobdella robusta</name>
    <name type="common">Californian leech</name>
    <dbReference type="NCBI Taxonomy" id="6412"/>
    <lineage>
        <taxon>Eukaryota</taxon>
        <taxon>Metazoa</taxon>
        <taxon>Spiralia</taxon>
        <taxon>Lophotrochozoa</taxon>
        <taxon>Annelida</taxon>
        <taxon>Clitellata</taxon>
        <taxon>Hirudinea</taxon>
        <taxon>Rhynchobdellida</taxon>
        <taxon>Glossiphoniidae</taxon>
        <taxon>Helobdella</taxon>
    </lineage>
</organism>
<evidence type="ECO:0000256" key="6">
    <source>
        <dbReference type="ARBA" id="ARBA00023136"/>
    </source>
</evidence>
<dbReference type="Proteomes" id="UP000015101">
    <property type="component" value="Unassembled WGS sequence"/>
</dbReference>
<dbReference type="EMBL" id="KB097727">
    <property type="protein sequence ID" value="ESN91049.1"/>
    <property type="molecule type" value="Genomic_DNA"/>
</dbReference>
<keyword evidence="5" id="KW-0677">Repeat</keyword>
<dbReference type="GO" id="GO:0009083">
    <property type="term" value="P:branched-chain amino acid catabolic process"/>
    <property type="evidence" value="ECO:0007669"/>
    <property type="project" value="InterPro"/>
</dbReference>
<dbReference type="eggNOG" id="KOG0765">
    <property type="taxonomic scope" value="Eukaryota"/>
</dbReference>
<dbReference type="InterPro" id="IPR002067">
    <property type="entry name" value="MCP"/>
</dbReference>
<evidence type="ECO:0000256" key="9">
    <source>
        <dbReference type="SAM" id="Phobius"/>
    </source>
</evidence>
<evidence type="ECO:0000313" key="11">
    <source>
        <dbReference type="EnsemblMetazoa" id="HelroP90491"/>
    </source>
</evidence>
<keyword evidence="9" id="KW-1133">Transmembrane helix</keyword>
<evidence type="ECO:0000313" key="10">
    <source>
        <dbReference type="EMBL" id="ESN91049.1"/>
    </source>
</evidence>
<dbReference type="RefSeq" id="XP_009030823.1">
    <property type="nucleotide sequence ID" value="XM_009032575.1"/>
</dbReference>
<dbReference type="Pfam" id="PF00153">
    <property type="entry name" value="Mito_carr"/>
    <property type="match status" value="2"/>
</dbReference>
<accession>T1G7S1</accession>
<dbReference type="Gene3D" id="1.50.40.10">
    <property type="entry name" value="Mitochondrial carrier domain"/>
    <property type="match status" value="2"/>
</dbReference>
<evidence type="ECO:0000256" key="4">
    <source>
        <dbReference type="ARBA" id="ARBA00022692"/>
    </source>
</evidence>
<comment type="similarity">
    <text evidence="2 8">Belongs to the mitochondrial carrier (TC 2.A.29) family.</text>
</comment>
<keyword evidence="6 7" id="KW-0472">Membrane</keyword>
<keyword evidence="12" id="KW-1185">Reference proteome</keyword>
<dbReference type="KEGG" id="hro:HELRODRAFT_90491"/>
<dbReference type="EMBL" id="AMQM01008127">
    <property type="status" value="NOT_ANNOTATED_CDS"/>
    <property type="molecule type" value="Genomic_DNA"/>
</dbReference>
<evidence type="ECO:0000256" key="1">
    <source>
        <dbReference type="ARBA" id="ARBA00004141"/>
    </source>
</evidence>
<dbReference type="EnsemblMetazoa" id="HelroT90491">
    <property type="protein sequence ID" value="HelroP90491"/>
    <property type="gene ID" value="HelroG90491"/>
</dbReference>
<reference evidence="12" key="1">
    <citation type="submission" date="2012-12" db="EMBL/GenBank/DDBJ databases">
        <authorList>
            <person name="Hellsten U."/>
            <person name="Grimwood J."/>
            <person name="Chapman J.A."/>
            <person name="Shapiro H."/>
            <person name="Aerts A."/>
            <person name="Otillar R.P."/>
            <person name="Terry A.Y."/>
            <person name="Boore J.L."/>
            <person name="Simakov O."/>
            <person name="Marletaz F."/>
            <person name="Cho S.-J."/>
            <person name="Edsinger-Gonzales E."/>
            <person name="Havlak P."/>
            <person name="Kuo D.-H."/>
            <person name="Larsson T."/>
            <person name="Lv J."/>
            <person name="Arendt D."/>
            <person name="Savage R."/>
            <person name="Osoegawa K."/>
            <person name="de Jong P."/>
            <person name="Lindberg D.R."/>
            <person name="Seaver E.C."/>
            <person name="Weisblat D.A."/>
            <person name="Putnam N.H."/>
            <person name="Grigoriev I.V."/>
            <person name="Rokhsar D.S."/>
        </authorList>
    </citation>
    <scope>NUCLEOTIDE SEQUENCE</scope>
</reference>
<dbReference type="InterPro" id="IPR042164">
    <property type="entry name" value="SLC25A44"/>
</dbReference>
<evidence type="ECO:0000256" key="2">
    <source>
        <dbReference type="ARBA" id="ARBA00006375"/>
    </source>
</evidence>
<dbReference type="InterPro" id="IPR023395">
    <property type="entry name" value="MCP_dom_sf"/>
</dbReference>
<feature type="transmembrane region" description="Helical" evidence="9">
    <location>
        <begin position="33"/>
        <end position="54"/>
    </location>
</feature>
<evidence type="ECO:0008006" key="13">
    <source>
        <dbReference type="Google" id="ProtNLM"/>
    </source>
</evidence>
<sequence length="290" mass="32995">MDLTIDNDGYEAPYYRRSSFPVIEYHMLDKQKYYPLVALSGVAVRSVVYPLTLIKTRMQVQKSKVLYNGTFEAINQIIKYEGVQGLYSGFLIHNCSMLSQIIFLSTYEKIRHILAEKHSFKSNQQRSFIAGGLACAIAQTVVVPIDIITQHLQTKSVYKELHSSKGKSCANGNQVKLIDFFAFSVYHLFVLMKGFYKGFILSVITYSPTSAVWWLTYDTFSDFLSKSTPVWFPRLVIQCLAAPLSAVTTTIATTPVDAIRTRIQVCCSICIHNLSNIFRKHNWEGLRINK</sequence>
<dbReference type="InParanoid" id="T1G7S1"/>
<dbReference type="HOGENOM" id="CLU_015166_3_3_1"/>